<evidence type="ECO:0000313" key="3">
    <source>
        <dbReference type="Proteomes" id="UP001175228"/>
    </source>
</evidence>
<protein>
    <recommendedName>
        <fullName evidence="4">Cytochrome P450</fullName>
    </recommendedName>
</protein>
<dbReference type="AlphaFoldDB" id="A0AA39QLA3"/>
<feature type="chain" id="PRO_5041247793" description="Cytochrome P450" evidence="1">
    <location>
        <begin position="16"/>
        <end position="126"/>
    </location>
</feature>
<keyword evidence="3" id="KW-1185">Reference proteome</keyword>
<dbReference type="EMBL" id="JAUEPU010000003">
    <property type="protein sequence ID" value="KAK0504436.1"/>
    <property type="molecule type" value="Genomic_DNA"/>
</dbReference>
<comment type="caution">
    <text evidence="2">The sequence shown here is derived from an EMBL/GenBank/DDBJ whole genome shotgun (WGS) entry which is preliminary data.</text>
</comment>
<dbReference type="Proteomes" id="UP001175228">
    <property type="component" value="Unassembled WGS sequence"/>
</dbReference>
<keyword evidence="1" id="KW-0732">Signal</keyword>
<reference evidence="2" key="1">
    <citation type="submission" date="2023-06" db="EMBL/GenBank/DDBJ databases">
        <authorList>
            <consortium name="Lawrence Berkeley National Laboratory"/>
            <person name="Ahrendt S."/>
            <person name="Sahu N."/>
            <person name="Indic B."/>
            <person name="Wong-Bajracharya J."/>
            <person name="Merenyi Z."/>
            <person name="Ke H.-M."/>
            <person name="Monk M."/>
            <person name="Kocsube S."/>
            <person name="Drula E."/>
            <person name="Lipzen A."/>
            <person name="Balint B."/>
            <person name="Henrissat B."/>
            <person name="Andreopoulos B."/>
            <person name="Martin F.M."/>
            <person name="Harder C.B."/>
            <person name="Rigling D."/>
            <person name="Ford K.L."/>
            <person name="Foster G.D."/>
            <person name="Pangilinan J."/>
            <person name="Papanicolaou A."/>
            <person name="Barry K."/>
            <person name="LaButti K."/>
            <person name="Viragh M."/>
            <person name="Koriabine M."/>
            <person name="Yan M."/>
            <person name="Riley R."/>
            <person name="Champramary S."/>
            <person name="Plett K.L."/>
            <person name="Tsai I.J."/>
            <person name="Slot J."/>
            <person name="Sipos G."/>
            <person name="Plett J."/>
            <person name="Nagy L.G."/>
            <person name="Grigoriev I.V."/>
        </authorList>
    </citation>
    <scope>NUCLEOTIDE SEQUENCE</scope>
    <source>
        <strain evidence="2">HWK02</strain>
    </source>
</reference>
<gene>
    <name evidence="2" type="ORF">EDD18DRAFT_1133712</name>
</gene>
<feature type="signal peptide" evidence="1">
    <location>
        <begin position="1"/>
        <end position="15"/>
    </location>
</feature>
<name>A0AA39QLA3_9AGAR</name>
<accession>A0AA39QLA3</accession>
<evidence type="ECO:0000256" key="1">
    <source>
        <dbReference type="SAM" id="SignalP"/>
    </source>
</evidence>
<organism evidence="2 3">
    <name type="scientific">Armillaria luteobubalina</name>
    <dbReference type="NCBI Taxonomy" id="153913"/>
    <lineage>
        <taxon>Eukaryota</taxon>
        <taxon>Fungi</taxon>
        <taxon>Dikarya</taxon>
        <taxon>Basidiomycota</taxon>
        <taxon>Agaricomycotina</taxon>
        <taxon>Agaricomycetes</taxon>
        <taxon>Agaricomycetidae</taxon>
        <taxon>Agaricales</taxon>
        <taxon>Marasmiineae</taxon>
        <taxon>Physalacriaceae</taxon>
        <taxon>Armillaria</taxon>
    </lineage>
</organism>
<evidence type="ECO:0000313" key="2">
    <source>
        <dbReference type="EMBL" id="KAK0504436.1"/>
    </source>
</evidence>
<proteinExistence type="predicted"/>
<sequence length="126" mass="14449">MWIVLISFSFVLYRAYRVITGPKAVSYIPGLRPLFAPITLFGETLPTSTWNPGLTRPWEWRKFSYFNHTREVLSMVPLLSGQSCLYVGSLPVMKQLLSTEGEMRMRKPEQLTAAVYMTTSWTAFSC</sequence>
<evidence type="ECO:0008006" key="4">
    <source>
        <dbReference type="Google" id="ProtNLM"/>
    </source>
</evidence>